<protein>
    <submittedName>
        <fullName evidence="1">Uncharacterized protein</fullName>
    </submittedName>
</protein>
<dbReference type="AlphaFoldDB" id="A0A1X6ZTT4"/>
<dbReference type="EMBL" id="FWFX01000011">
    <property type="protein sequence ID" value="SLN60815.1"/>
    <property type="molecule type" value="Genomic_DNA"/>
</dbReference>
<evidence type="ECO:0000313" key="1">
    <source>
        <dbReference type="EMBL" id="SLN60815.1"/>
    </source>
</evidence>
<gene>
    <name evidence="1" type="ORF">ROA7450_03128</name>
</gene>
<dbReference type="InterPro" id="IPR046035">
    <property type="entry name" value="DUF5993"/>
</dbReference>
<dbReference type="Pfam" id="PF19455">
    <property type="entry name" value="DUF5993"/>
    <property type="match status" value="1"/>
</dbReference>
<keyword evidence="2" id="KW-1185">Reference proteome</keyword>
<proteinExistence type="predicted"/>
<dbReference type="Proteomes" id="UP000193061">
    <property type="component" value="Unassembled WGS sequence"/>
</dbReference>
<sequence>MIAMLFALLSLAMLLSYFGMQKFAYAVFAVSIVLSVYWLKFHATSPLTIQL</sequence>
<accession>A0A1X6ZTT4</accession>
<evidence type="ECO:0000313" key="2">
    <source>
        <dbReference type="Proteomes" id="UP000193061"/>
    </source>
</evidence>
<name>A0A1X6ZTT4_9RHOB</name>
<organism evidence="1 2">
    <name type="scientific">Roseovarius albus</name>
    <dbReference type="NCBI Taxonomy" id="1247867"/>
    <lineage>
        <taxon>Bacteria</taxon>
        <taxon>Pseudomonadati</taxon>
        <taxon>Pseudomonadota</taxon>
        <taxon>Alphaproteobacteria</taxon>
        <taxon>Rhodobacterales</taxon>
        <taxon>Roseobacteraceae</taxon>
        <taxon>Roseovarius</taxon>
    </lineage>
</organism>
<reference evidence="1 2" key="1">
    <citation type="submission" date="2017-03" db="EMBL/GenBank/DDBJ databases">
        <authorList>
            <person name="Afonso C.L."/>
            <person name="Miller P.J."/>
            <person name="Scott M.A."/>
            <person name="Spackman E."/>
            <person name="Goraichik I."/>
            <person name="Dimitrov K.M."/>
            <person name="Suarez D.L."/>
            <person name="Swayne D.E."/>
        </authorList>
    </citation>
    <scope>NUCLEOTIDE SEQUENCE [LARGE SCALE GENOMIC DNA]</scope>
    <source>
        <strain evidence="1 2">CECT 7450</strain>
    </source>
</reference>